<keyword evidence="3" id="KW-0804">Transcription</keyword>
<comment type="caution">
    <text evidence="5">The sequence shown here is derived from an EMBL/GenBank/DDBJ whole genome shotgun (WGS) entry which is preliminary data.</text>
</comment>
<dbReference type="GO" id="GO:0003677">
    <property type="term" value="F:DNA binding"/>
    <property type="evidence" value="ECO:0007669"/>
    <property type="project" value="UniProtKB-KW"/>
</dbReference>
<dbReference type="InterPro" id="IPR036388">
    <property type="entry name" value="WH-like_DNA-bd_sf"/>
</dbReference>
<gene>
    <name evidence="5" type="ORF">H9830_01710</name>
</gene>
<evidence type="ECO:0000259" key="4">
    <source>
        <dbReference type="PROSITE" id="PS51118"/>
    </source>
</evidence>
<keyword evidence="2" id="KW-0238">DNA-binding</keyword>
<dbReference type="Pfam" id="PF01638">
    <property type="entry name" value="HxlR"/>
    <property type="match status" value="1"/>
</dbReference>
<dbReference type="SUPFAM" id="SSF46785">
    <property type="entry name" value="Winged helix' DNA-binding domain"/>
    <property type="match status" value="1"/>
</dbReference>
<keyword evidence="1" id="KW-0805">Transcription regulation</keyword>
<feature type="domain" description="HTH hxlR-type" evidence="4">
    <location>
        <begin position="9"/>
        <end position="114"/>
    </location>
</feature>
<dbReference type="InterPro" id="IPR036390">
    <property type="entry name" value="WH_DNA-bd_sf"/>
</dbReference>
<name>A0A9D1YTR9_9MICO</name>
<proteinExistence type="predicted"/>
<dbReference type="AlphaFoldDB" id="A0A9D1YTR9"/>
<dbReference type="Proteomes" id="UP000824005">
    <property type="component" value="Unassembled WGS sequence"/>
</dbReference>
<reference evidence="5" key="2">
    <citation type="submission" date="2021-04" db="EMBL/GenBank/DDBJ databases">
        <authorList>
            <person name="Gilroy R."/>
        </authorList>
    </citation>
    <scope>NUCLEOTIDE SEQUENCE</scope>
    <source>
        <strain evidence="5">ChiGjej1B1-98</strain>
    </source>
</reference>
<protein>
    <submittedName>
        <fullName evidence="5">Helix-turn-helix transcriptional regulator</fullName>
    </submittedName>
</protein>
<dbReference type="InterPro" id="IPR002577">
    <property type="entry name" value="HTH_HxlR"/>
</dbReference>
<evidence type="ECO:0000313" key="6">
    <source>
        <dbReference type="Proteomes" id="UP000824005"/>
    </source>
</evidence>
<dbReference type="PANTHER" id="PTHR33204">
    <property type="entry name" value="TRANSCRIPTIONAL REGULATOR, MARR FAMILY"/>
    <property type="match status" value="1"/>
</dbReference>
<dbReference type="EMBL" id="DXDC01000045">
    <property type="protein sequence ID" value="HIY64977.1"/>
    <property type="molecule type" value="Genomic_DNA"/>
</dbReference>
<reference evidence="5" key="1">
    <citation type="journal article" date="2021" name="PeerJ">
        <title>Extensive microbial diversity within the chicken gut microbiome revealed by metagenomics and culture.</title>
        <authorList>
            <person name="Gilroy R."/>
            <person name="Ravi A."/>
            <person name="Getino M."/>
            <person name="Pursley I."/>
            <person name="Horton D.L."/>
            <person name="Alikhan N.F."/>
            <person name="Baker D."/>
            <person name="Gharbi K."/>
            <person name="Hall N."/>
            <person name="Watson M."/>
            <person name="Adriaenssens E.M."/>
            <person name="Foster-Nyarko E."/>
            <person name="Jarju S."/>
            <person name="Secka A."/>
            <person name="Antonio M."/>
            <person name="Oren A."/>
            <person name="Chaudhuri R.R."/>
            <person name="La Ragione R."/>
            <person name="Hildebrand F."/>
            <person name="Pallen M.J."/>
        </authorList>
    </citation>
    <scope>NUCLEOTIDE SEQUENCE</scope>
    <source>
        <strain evidence="5">ChiGjej1B1-98</strain>
    </source>
</reference>
<dbReference type="PROSITE" id="PS51118">
    <property type="entry name" value="HTH_HXLR"/>
    <property type="match status" value="1"/>
</dbReference>
<evidence type="ECO:0000256" key="2">
    <source>
        <dbReference type="ARBA" id="ARBA00023125"/>
    </source>
</evidence>
<organism evidence="5 6">
    <name type="scientific">Candidatus Agrococcus pullicola</name>
    <dbReference type="NCBI Taxonomy" id="2838429"/>
    <lineage>
        <taxon>Bacteria</taxon>
        <taxon>Bacillati</taxon>
        <taxon>Actinomycetota</taxon>
        <taxon>Actinomycetes</taxon>
        <taxon>Micrococcales</taxon>
        <taxon>Microbacteriaceae</taxon>
        <taxon>Agrococcus</taxon>
    </lineage>
</organism>
<accession>A0A9D1YTR9</accession>
<dbReference type="Gene3D" id="1.10.10.10">
    <property type="entry name" value="Winged helix-like DNA-binding domain superfamily/Winged helix DNA-binding domain"/>
    <property type="match status" value="1"/>
</dbReference>
<evidence type="ECO:0000313" key="5">
    <source>
        <dbReference type="EMBL" id="HIY64977.1"/>
    </source>
</evidence>
<dbReference type="PANTHER" id="PTHR33204:SF39">
    <property type="entry name" value="TRANSCRIPTIONAL REGULATORY PROTEIN"/>
    <property type="match status" value="1"/>
</dbReference>
<evidence type="ECO:0000256" key="1">
    <source>
        <dbReference type="ARBA" id="ARBA00023015"/>
    </source>
</evidence>
<evidence type="ECO:0000256" key="3">
    <source>
        <dbReference type="ARBA" id="ARBA00023163"/>
    </source>
</evidence>
<sequence length="126" mass="14412">MKETSPAETPLSQITGEHRELLDQVLDKWSLLVLDKLCESPRRFNELRRAIPAVSQKSLTASLRRLERNGMIERAVIDTRPVAVEYRISDLGRTLQDLIDALLGWATSHMTAVQESREMFDTEYDA</sequence>